<evidence type="ECO:0000256" key="7">
    <source>
        <dbReference type="SAM" id="Phobius"/>
    </source>
</evidence>
<organism evidence="8">
    <name type="scientific">Timema cristinae</name>
    <name type="common">Walking stick</name>
    <dbReference type="NCBI Taxonomy" id="61476"/>
    <lineage>
        <taxon>Eukaryota</taxon>
        <taxon>Metazoa</taxon>
        <taxon>Ecdysozoa</taxon>
        <taxon>Arthropoda</taxon>
        <taxon>Hexapoda</taxon>
        <taxon>Insecta</taxon>
        <taxon>Pterygota</taxon>
        <taxon>Neoptera</taxon>
        <taxon>Polyneoptera</taxon>
        <taxon>Phasmatodea</taxon>
        <taxon>Timematodea</taxon>
        <taxon>Timematoidea</taxon>
        <taxon>Timematidae</taxon>
        <taxon>Timema</taxon>
    </lineage>
</organism>
<dbReference type="GO" id="GO:0016020">
    <property type="term" value="C:membrane"/>
    <property type="evidence" value="ECO:0007669"/>
    <property type="project" value="UniProtKB-SubCell"/>
</dbReference>
<evidence type="ECO:0000256" key="2">
    <source>
        <dbReference type="ARBA" id="ARBA00004141"/>
    </source>
</evidence>
<feature type="compositionally biased region" description="Acidic residues" evidence="6">
    <location>
        <begin position="80"/>
        <end position="96"/>
    </location>
</feature>
<keyword evidence="3 7" id="KW-0812">Transmembrane</keyword>
<gene>
    <name evidence="8" type="ORF">TCEB3V08_LOCUS8405</name>
</gene>
<dbReference type="Gene3D" id="1.20.1250.20">
    <property type="entry name" value="MFS general substrate transporter like domains"/>
    <property type="match status" value="1"/>
</dbReference>
<comment type="subcellular location">
    <subcellularLocation>
        <location evidence="2">Membrane</location>
        <topology evidence="2">Multi-pass membrane protein</topology>
    </subcellularLocation>
    <subcellularLocation>
        <location evidence="1">Nucleus</location>
    </subcellularLocation>
</comment>
<evidence type="ECO:0000256" key="5">
    <source>
        <dbReference type="ARBA" id="ARBA00023136"/>
    </source>
</evidence>
<dbReference type="SUPFAM" id="SSF46689">
    <property type="entry name" value="Homeodomain-like"/>
    <property type="match status" value="1"/>
</dbReference>
<feature type="transmembrane region" description="Helical" evidence="7">
    <location>
        <begin position="223"/>
        <end position="249"/>
    </location>
</feature>
<name>A0A7R9D310_TIMCR</name>
<feature type="transmembrane region" description="Helical" evidence="7">
    <location>
        <begin position="350"/>
        <end position="372"/>
    </location>
</feature>
<feature type="compositionally biased region" description="Basic residues" evidence="6">
    <location>
        <begin position="35"/>
        <end position="56"/>
    </location>
</feature>
<evidence type="ECO:0000256" key="6">
    <source>
        <dbReference type="SAM" id="MobiDB-lite"/>
    </source>
</evidence>
<evidence type="ECO:0000256" key="4">
    <source>
        <dbReference type="ARBA" id="ARBA00022989"/>
    </source>
</evidence>
<dbReference type="AlphaFoldDB" id="A0A7R9D310"/>
<dbReference type="InterPro" id="IPR005828">
    <property type="entry name" value="MFS_sugar_transport-like"/>
</dbReference>
<dbReference type="GO" id="GO:0005634">
    <property type="term" value="C:nucleus"/>
    <property type="evidence" value="ECO:0007669"/>
    <property type="project" value="UniProtKB-SubCell"/>
</dbReference>
<feature type="region of interest" description="Disordered" evidence="6">
    <location>
        <begin position="26"/>
        <end position="96"/>
    </location>
</feature>
<feature type="transmembrane region" description="Helical" evidence="7">
    <location>
        <begin position="198"/>
        <end position="217"/>
    </location>
</feature>
<dbReference type="InterPro" id="IPR036259">
    <property type="entry name" value="MFS_trans_sf"/>
</dbReference>
<evidence type="ECO:0000313" key="8">
    <source>
        <dbReference type="EMBL" id="CAD7406237.1"/>
    </source>
</evidence>
<dbReference type="EMBL" id="OC319763">
    <property type="protein sequence ID" value="CAD7406237.1"/>
    <property type="molecule type" value="Genomic_DNA"/>
</dbReference>
<dbReference type="PANTHER" id="PTHR24064">
    <property type="entry name" value="SOLUTE CARRIER FAMILY 22 MEMBER"/>
    <property type="match status" value="1"/>
</dbReference>
<accession>A0A7R9D310</accession>
<protein>
    <recommendedName>
        <fullName evidence="9">HTH psq-type domain-containing protein</fullName>
    </recommendedName>
</protein>
<sequence length="601" mass="68080">MPNYVWDEIDSLKNVNGDSFLEKLHEKRHEATQKRIVRRRKKLNVPPGGRKRKTTAKGRSGIDREDSSDEEQSDEFSLQDTDDSASMDFSDDGFIESNEEFPVNSKRIMLTPKKKRVEKPRKKWSLEDMENAIEVVKSGSMGLKVLAHTYGVPRTALFHLSKKYAIPAAAVSTKLRRPPVLSLTETAANKWRSLMCGLFLLPYGPGVILLALLASLFRNATKLQLVISFPSALLLIFTRYIFHLVLLLISRFIQESPIWLLDHRMRDSAENVLKIAAKFNKHHVPSSFHIRTVENLKVREKAQSNPNVFQLFKTPVLCKETVTLCMLWSVTSFSYAYLFFYYSISHQELHLNVIIAGGLVFVALICSCLCVCKFQHGRLILSQLLTTGVLALIALFFASEQNTDTVYHVLLLTALSLSLCCVPTEQNWGTVYHVLLLTALSLSLCCVPTEQNTDTSVPRPASDRPRHLSHVSVHLVELYAPSVPDLVERYRVRSVHHDGERRFHLHAGLHHRFRLYLDAGSQDGRRISVSSATIPLGCVGVSCVLASVWVCLLPQVQGRELPETIMDTERFKSHSKSVRWTIARPVSASIEETEIRTTYYE</sequence>
<evidence type="ECO:0000256" key="1">
    <source>
        <dbReference type="ARBA" id="ARBA00004123"/>
    </source>
</evidence>
<evidence type="ECO:0000256" key="3">
    <source>
        <dbReference type="ARBA" id="ARBA00022692"/>
    </source>
</evidence>
<dbReference type="GO" id="GO:0022857">
    <property type="term" value="F:transmembrane transporter activity"/>
    <property type="evidence" value="ECO:0007669"/>
    <property type="project" value="InterPro"/>
</dbReference>
<keyword evidence="4 7" id="KW-1133">Transmembrane helix</keyword>
<evidence type="ECO:0008006" key="9">
    <source>
        <dbReference type="Google" id="ProtNLM"/>
    </source>
</evidence>
<feature type="transmembrane region" description="Helical" evidence="7">
    <location>
        <begin position="322"/>
        <end position="344"/>
    </location>
</feature>
<dbReference type="Pfam" id="PF00083">
    <property type="entry name" value="Sugar_tr"/>
    <property type="match status" value="1"/>
</dbReference>
<proteinExistence type="predicted"/>
<dbReference type="SUPFAM" id="SSF103473">
    <property type="entry name" value="MFS general substrate transporter"/>
    <property type="match status" value="1"/>
</dbReference>
<feature type="transmembrane region" description="Helical" evidence="7">
    <location>
        <begin position="379"/>
        <end position="399"/>
    </location>
</feature>
<keyword evidence="5 7" id="KW-0472">Membrane</keyword>
<dbReference type="InterPro" id="IPR009057">
    <property type="entry name" value="Homeodomain-like_sf"/>
</dbReference>
<dbReference type="Gene3D" id="1.10.10.60">
    <property type="entry name" value="Homeodomain-like"/>
    <property type="match status" value="1"/>
</dbReference>
<reference evidence="8" key="1">
    <citation type="submission" date="2020-11" db="EMBL/GenBank/DDBJ databases">
        <authorList>
            <person name="Tran Van P."/>
        </authorList>
    </citation>
    <scope>NUCLEOTIDE SEQUENCE</scope>
</reference>